<accession>A0AAD9KZZ8</accession>
<name>A0AAD9KZZ8_RIDPI</name>
<dbReference type="EMBL" id="JAODUO010000439">
    <property type="protein sequence ID" value="KAK2180526.1"/>
    <property type="molecule type" value="Genomic_DNA"/>
</dbReference>
<keyword evidence="2" id="KW-1185">Reference proteome</keyword>
<sequence length="55" mass="6762">MCKIINVQQMTKHLWYTYYGLVVRMYITSQQSYSSQINMRQTSFEPYFESRRNNP</sequence>
<dbReference type="AlphaFoldDB" id="A0AAD9KZZ8"/>
<comment type="caution">
    <text evidence="1">The sequence shown here is derived from an EMBL/GenBank/DDBJ whole genome shotgun (WGS) entry which is preliminary data.</text>
</comment>
<evidence type="ECO:0000313" key="2">
    <source>
        <dbReference type="Proteomes" id="UP001209878"/>
    </source>
</evidence>
<reference evidence="1" key="1">
    <citation type="journal article" date="2023" name="Mol. Biol. Evol.">
        <title>Third-Generation Sequencing Reveals the Adaptive Role of the Epigenome in Three Deep-Sea Polychaetes.</title>
        <authorList>
            <person name="Perez M."/>
            <person name="Aroh O."/>
            <person name="Sun Y."/>
            <person name="Lan Y."/>
            <person name="Juniper S.K."/>
            <person name="Young C.R."/>
            <person name="Angers B."/>
            <person name="Qian P.Y."/>
        </authorList>
    </citation>
    <scope>NUCLEOTIDE SEQUENCE</scope>
    <source>
        <strain evidence="1">R07B-5</strain>
    </source>
</reference>
<evidence type="ECO:0000313" key="1">
    <source>
        <dbReference type="EMBL" id="KAK2180526.1"/>
    </source>
</evidence>
<dbReference type="Proteomes" id="UP001209878">
    <property type="component" value="Unassembled WGS sequence"/>
</dbReference>
<gene>
    <name evidence="1" type="ORF">NP493_439g01005</name>
</gene>
<organism evidence="1 2">
    <name type="scientific">Ridgeia piscesae</name>
    <name type="common">Tubeworm</name>
    <dbReference type="NCBI Taxonomy" id="27915"/>
    <lineage>
        <taxon>Eukaryota</taxon>
        <taxon>Metazoa</taxon>
        <taxon>Spiralia</taxon>
        <taxon>Lophotrochozoa</taxon>
        <taxon>Annelida</taxon>
        <taxon>Polychaeta</taxon>
        <taxon>Sedentaria</taxon>
        <taxon>Canalipalpata</taxon>
        <taxon>Sabellida</taxon>
        <taxon>Siboglinidae</taxon>
        <taxon>Ridgeia</taxon>
    </lineage>
</organism>
<proteinExistence type="predicted"/>
<protein>
    <submittedName>
        <fullName evidence="1">Uncharacterized protein</fullName>
    </submittedName>
</protein>